<keyword evidence="4 7" id="KW-0862">Zinc</keyword>
<dbReference type="Gene3D" id="3.40.1050.10">
    <property type="entry name" value="Carbonic anhydrase"/>
    <property type="match status" value="1"/>
</dbReference>
<dbReference type="Proteomes" id="UP000197153">
    <property type="component" value="Chromosome 1"/>
</dbReference>
<accession>A0A248JMC4</accession>
<gene>
    <name evidence="9" type="ORF">Y958_02670</name>
</gene>
<dbReference type="InterPro" id="IPR015892">
    <property type="entry name" value="Carbonic_anhydrase_CS"/>
</dbReference>
<evidence type="ECO:0000256" key="5">
    <source>
        <dbReference type="ARBA" id="ARBA00023239"/>
    </source>
</evidence>
<keyword evidence="3 7" id="KW-0479">Metal-binding</keyword>
<dbReference type="PROSITE" id="PS00705">
    <property type="entry name" value="PROK_CO2_ANHYDRASE_2"/>
    <property type="match status" value="1"/>
</dbReference>
<dbReference type="Pfam" id="PF00484">
    <property type="entry name" value="Pro_CA"/>
    <property type="match status" value="1"/>
</dbReference>
<dbReference type="SMART" id="SM00947">
    <property type="entry name" value="Pro_CA"/>
    <property type="match status" value="1"/>
</dbReference>
<feature type="binding site" evidence="7">
    <location>
        <position position="104"/>
    </location>
    <ligand>
        <name>Zn(2+)</name>
        <dbReference type="ChEBI" id="CHEBI:29105"/>
    </ligand>
</feature>
<feature type="binding site" evidence="7">
    <location>
        <position position="42"/>
    </location>
    <ligand>
        <name>Zn(2+)</name>
        <dbReference type="ChEBI" id="CHEBI:29105"/>
    </ligand>
</feature>
<dbReference type="GO" id="GO:0015976">
    <property type="term" value="P:carbon utilization"/>
    <property type="evidence" value="ECO:0007669"/>
    <property type="project" value="InterPro"/>
</dbReference>
<dbReference type="KEGG" id="nao:Y958_02670"/>
<evidence type="ECO:0000256" key="2">
    <source>
        <dbReference type="ARBA" id="ARBA00012925"/>
    </source>
</evidence>
<evidence type="ECO:0000256" key="7">
    <source>
        <dbReference type="PIRSR" id="PIRSR601765-1"/>
    </source>
</evidence>
<evidence type="ECO:0000256" key="1">
    <source>
        <dbReference type="ARBA" id="ARBA00006217"/>
    </source>
</evidence>
<evidence type="ECO:0000256" key="3">
    <source>
        <dbReference type="ARBA" id="ARBA00022723"/>
    </source>
</evidence>
<comment type="catalytic activity">
    <reaction evidence="6 8">
        <text>hydrogencarbonate + H(+) = CO2 + H2O</text>
        <dbReference type="Rhea" id="RHEA:10748"/>
        <dbReference type="ChEBI" id="CHEBI:15377"/>
        <dbReference type="ChEBI" id="CHEBI:15378"/>
        <dbReference type="ChEBI" id="CHEBI:16526"/>
        <dbReference type="ChEBI" id="CHEBI:17544"/>
        <dbReference type="EC" id="4.2.1.1"/>
    </reaction>
</comment>
<name>A0A248JMC4_9PROT</name>
<proteinExistence type="inferred from homology"/>
<comment type="function">
    <text evidence="8">Reversible hydration of carbon dioxide.</text>
</comment>
<keyword evidence="5 8" id="KW-0456">Lyase</keyword>
<feature type="binding site" evidence="7">
    <location>
        <position position="101"/>
    </location>
    <ligand>
        <name>Zn(2+)</name>
        <dbReference type="ChEBI" id="CHEBI:29105"/>
    </ligand>
</feature>
<evidence type="ECO:0000256" key="4">
    <source>
        <dbReference type="ARBA" id="ARBA00022833"/>
    </source>
</evidence>
<dbReference type="AlphaFoldDB" id="A0A248JMC4"/>
<reference evidence="9 10" key="1">
    <citation type="submission" date="2017-06" db="EMBL/GenBank/DDBJ databases">
        <title>Complete genome sequence of Nitrospirillum amazonense strain CBAmC, an endophytic nitrogen-fixing and plant growth-promoting bacterium, isolated from sugarcane.</title>
        <authorList>
            <person name="Schwab S."/>
            <person name="dos Santos Teixeira K.R."/>
            <person name="Simoes Araujo J.L."/>
            <person name="Soares Vidal M."/>
            <person name="Borges de Freitas H.R."/>
            <person name="Rivello Crivelaro A.L."/>
            <person name="Bueno de Camargo Nunes A."/>
            <person name="dos Santos C.M."/>
            <person name="Palmeira da Silva Rosa D."/>
            <person name="da Silva Padilha D."/>
            <person name="da Silva E."/>
            <person name="Araujo Terra L."/>
            <person name="Soares Mendes V."/>
            <person name="Farinelli L."/>
            <person name="Magalhaes Cruz L."/>
            <person name="Baldani J.I."/>
        </authorList>
    </citation>
    <scope>NUCLEOTIDE SEQUENCE [LARGE SCALE GENOMIC DNA]</scope>
    <source>
        <strain evidence="9 10">CBAmC</strain>
    </source>
</reference>
<dbReference type="GO" id="GO:0004089">
    <property type="term" value="F:carbonate dehydratase activity"/>
    <property type="evidence" value="ECO:0007669"/>
    <property type="project" value="UniProtKB-UniRule"/>
</dbReference>
<evidence type="ECO:0000313" key="9">
    <source>
        <dbReference type="EMBL" id="ASG19855.1"/>
    </source>
</evidence>
<dbReference type="CDD" id="cd00884">
    <property type="entry name" value="beta_CA_cladeB"/>
    <property type="match status" value="1"/>
</dbReference>
<evidence type="ECO:0000256" key="6">
    <source>
        <dbReference type="ARBA" id="ARBA00048348"/>
    </source>
</evidence>
<dbReference type="InterPro" id="IPR001765">
    <property type="entry name" value="Carbonic_anhydrase"/>
</dbReference>
<feature type="binding site" evidence="7">
    <location>
        <position position="40"/>
    </location>
    <ligand>
        <name>Zn(2+)</name>
        <dbReference type="ChEBI" id="CHEBI:29105"/>
    </ligand>
</feature>
<dbReference type="RefSeq" id="WP_088870804.1">
    <property type="nucleotide sequence ID" value="NZ_CP022110.1"/>
</dbReference>
<dbReference type="EC" id="4.2.1.1" evidence="2 8"/>
<dbReference type="PANTHER" id="PTHR11002">
    <property type="entry name" value="CARBONIC ANHYDRASE"/>
    <property type="match status" value="1"/>
</dbReference>
<dbReference type="GO" id="GO:0008270">
    <property type="term" value="F:zinc ion binding"/>
    <property type="evidence" value="ECO:0007669"/>
    <property type="project" value="UniProtKB-UniRule"/>
</dbReference>
<organism evidence="9 10">
    <name type="scientific">Nitrospirillum viridazoti CBAmc</name>
    <dbReference type="NCBI Taxonomy" id="1441467"/>
    <lineage>
        <taxon>Bacteria</taxon>
        <taxon>Pseudomonadati</taxon>
        <taxon>Pseudomonadota</taxon>
        <taxon>Alphaproteobacteria</taxon>
        <taxon>Rhodospirillales</taxon>
        <taxon>Azospirillaceae</taxon>
        <taxon>Nitrospirillum</taxon>
        <taxon>Nitrospirillum viridazoti</taxon>
    </lineage>
</organism>
<dbReference type="InterPro" id="IPR045066">
    <property type="entry name" value="Beta_CA_cladeB"/>
</dbReference>
<dbReference type="InterPro" id="IPR036874">
    <property type="entry name" value="Carbonic_anhydrase_sf"/>
</dbReference>
<comment type="cofactor">
    <cofactor evidence="7">
        <name>Zn(2+)</name>
        <dbReference type="ChEBI" id="CHEBI:29105"/>
    </cofactor>
    <text evidence="7">Binds 1 zinc ion per subunit.</text>
</comment>
<sequence length="204" mass="22206">MRKLIEGFLNFRASALPEYARRFQWLAEVGQNPRAAVVACCDSRVDPQMIFSAGPGDLFIVRNVANLIPPYQPNSDYHGTSAALEFAVRQLRVGDIIVMGHTHCGGVKALMAAGEDDGDFIGHWMSIAKSVRGKAQDVSEAEREVIRLTITNLLTFPWIKAAVEAGGLRLHGCLFDVADADLLLLNQATGQFKSVQEGVEGIPL</sequence>
<evidence type="ECO:0000256" key="8">
    <source>
        <dbReference type="RuleBase" id="RU003956"/>
    </source>
</evidence>
<evidence type="ECO:0000313" key="10">
    <source>
        <dbReference type="Proteomes" id="UP000197153"/>
    </source>
</evidence>
<dbReference type="SUPFAM" id="SSF53056">
    <property type="entry name" value="beta-carbonic anhydrase, cab"/>
    <property type="match status" value="1"/>
</dbReference>
<dbReference type="EMBL" id="CP022110">
    <property type="protein sequence ID" value="ASG19855.1"/>
    <property type="molecule type" value="Genomic_DNA"/>
</dbReference>
<comment type="similarity">
    <text evidence="1 8">Belongs to the beta-class carbonic anhydrase family.</text>
</comment>
<protein>
    <recommendedName>
        <fullName evidence="2 8">Carbonic anhydrase</fullName>
        <ecNumber evidence="2 8">4.2.1.1</ecNumber>
    </recommendedName>
    <alternativeName>
        <fullName evidence="8">Carbonate dehydratase</fullName>
    </alternativeName>
</protein>
<keyword evidence="10" id="KW-1185">Reference proteome</keyword>
<dbReference type="PANTHER" id="PTHR11002:SF76">
    <property type="entry name" value="CARBONIC ANHYDRASE"/>
    <property type="match status" value="1"/>
</dbReference>